<keyword evidence="14" id="KW-1185">Reference proteome</keyword>
<dbReference type="InterPro" id="IPR041916">
    <property type="entry name" value="Anti_sigma_zinc_sf"/>
</dbReference>
<sequence>MSEIHDDAAAYALDALDATEREAFEAHRSGCADCTAEVAELSETASFLVLSSAAPPLPPSLRASVLAGIADVEQLPPLPGRPRRALASVDPVEVDDPPVVADTAASPLVDELALRRVSRRARVLSVLVAAVTVVALALGGVAISLVRQAQQPQVAEPQVTQTPQPPQVDPALLAAPDARIRRTKLIDGTEVSFVVSKEQNRAAFVSADLPSPGAGNEYHLWTLKGDTVVRPDATLPGGTNQVQLFTGPVSDSTALAINIEPTGTAPQAPTTEVLGAVTI</sequence>
<proteinExistence type="predicted"/>
<protein>
    <recommendedName>
        <fullName evidence="10">Regulator of SigK</fullName>
    </recommendedName>
    <alternativeName>
        <fullName evidence="9">Sigma-K anti-sigma factor RskA</fullName>
    </alternativeName>
</protein>
<organism evidence="13 14">
    <name type="scientific">Microlunatus antarcticus</name>
    <dbReference type="NCBI Taxonomy" id="53388"/>
    <lineage>
        <taxon>Bacteria</taxon>
        <taxon>Bacillati</taxon>
        <taxon>Actinomycetota</taxon>
        <taxon>Actinomycetes</taxon>
        <taxon>Propionibacteriales</taxon>
        <taxon>Propionibacteriaceae</taxon>
        <taxon>Microlunatus</taxon>
    </lineage>
</organism>
<accession>A0A7W5JYX2</accession>
<keyword evidence="8" id="KW-0804">Transcription</keyword>
<dbReference type="PANTHER" id="PTHR37461:SF1">
    <property type="entry name" value="ANTI-SIGMA-K FACTOR RSKA"/>
    <property type="match status" value="1"/>
</dbReference>
<dbReference type="GO" id="GO:0016989">
    <property type="term" value="F:sigma factor antagonist activity"/>
    <property type="evidence" value="ECO:0007669"/>
    <property type="project" value="TreeGrafter"/>
</dbReference>
<evidence type="ECO:0000256" key="7">
    <source>
        <dbReference type="ARBA" id="ARBA00023136"/>
    </source>
</evidence>
<dbReference type="AlphaFoldDB" id="A0A7W5JYX2"/>
<comment type="caution">
    <text evidence="13">The sequence shown here is derived from an EMBL/GenBank/DDBJ whole genome shotgun (WGS) entry which is preliminary data.</text>
</comment>
<gene>
    <name evidence="13" type="ORF">FHX39_003720</name>
</gene>
<evidence type="ECO:0000256" key="1">
    <source>
        <dbReference type="ARBA" id="ARBA00004167"/>
    </source>
</evidence>
<dbReference type="InterPro" id="IPR051474">
    <property type="entry name" value="Anti-sigma-K/W_factor"/>
</dbReference>
<dbReference type="InterPro" id="IPR018764">
    <property type="entry name" value="RskA_C"/>
</dbReference>
<keyword evidence="7 11" id="KW-0472">Membrane</keyword>
<evidence type="ECO:0000313" key="13">
    <source>
        <dbReference type="EMBL" id="MBB3328735.1"/>
    </source>
</evidence>
<evidence type="ECO:0000256" key="2">
    <source>
        <dbReference type="ARBA" id="ARBA00004236"/>
    </source>
</evidence>
<keyword evidence="3" id="KW-1003">Cell membrane</keyword>
<feature type="transmembrane region" description="Helical" evidence="11">
    <location>
        <begin position="123"/>
        <end position="146"/>
    </location>
</feature>
<keyword evidence="6" id="KW-0805">Transcription regulation</keyword>
<dbReference type="GO" id="GO:0005886">
    <property type="term" value="C:plasma membrane"/>
    <property type="evidence" value="ECO:0007669"/>
    <property type="project" value="UniProtKB-SubCell"/>
</dbReference>
<dbReference type="Pfam" id="PF10099">
    <property type="entry name" value="RskA_C"/>
    <property type="match status" value="1"/>
</dbReference>
<dbReference type="EMBL" id="JACHZG010000002">
    <property type="protein sequence ID" value="MBB3328735.1"/>
    <property type="molecule type" value="Genomic_DNA"/>
</dbReference>
<evidence type="ECO:0000259" key="12">
    <source>
        <dbReference type="Pfam" id="PF10099"/>
    </source>
</evidence>
<keyword evidence="5 11" id="KW-1133">Transmembrane helix</keyword>
<dbReference type="RefSeq" id="WP_183341879.1">
    <property type="nucleotide sequence ID" value="NZ_JACHZG010000002.1"/>
</dbReference>
<evidence type="ECO:0000256" key="11">
    <source>
        <dbReference type="SAM" id="Phobius"/>
    </source>
</evidence>
<feature type="domain" description="Anti-sigma K factor RskA C-terminal" evidence="12">
    <location>
        <begin position="127"/>
        <end position="272"/>
    </location>
</feature>
<name>A0A7W5JYX2_9ACTN</name>
<evidence type="ECO:0000256" key="3">
    <source>
        <dbReference type="ARBA" id="ARBA00022475"/>
    </source>
</evidence>
<dbReference type="PANTHER" id="PTHR37461">
    <property type="entry name" value="ANTI-SIGMA-K FACTOR RSKA"/>
    <property type="match status" value="1"/>
</dbReference>
<evidence type="ECO:0000313" key="14">
    <source>
        <dbReference type="Proteomes" id="UP000565572"/>
    </source>
</evidence>
<keyword evidence="4 11" id="KW-0812">Transmembrane</keyword>
<evidence type="ECO:0000256" key="8">
    <source>
        <dbReference type="ARBA" id="ARBA00023163"/>
    </source>
</evidence>
<evidence type="ECO:0000256" key="10">
    <source>
        <dbReference type="ARBA" id="ARBA00030803"/>
    </source>
</evidence>
<dbReference type="Proteomes" id="UP000565572">
    <property type="component" value="Unassembled WGS sequence"/>
</dbReference>
<evidence type="ECO:0000256" key="6">
    <source>
        <dbReference type="ARBA" id="ARBA00023015"/>
    </source>
</evidence>
<evidence type="ECO:0000256" key="5">
    <source>
        <dbReference type="ARBA" id="ARBA00022989"/>
    </source>
</evidence>
<dbReference type="GO" id="GO:0006417">
    <property type="term" value="P:regulation of translation"/>
    <property type="evidence" value="ECO:0007669"/>
    <property type="project" value="TreeGrafter"/>
</dbReference>
<comment type="subcellular location">
    <subcellularLocation>
        <location evidence="2">Cell membrane</location>
    </subcellularLocation>
    <subcellularLocation>
        <location evidence="1">Membrane</location>
        <topology evidence="1">Single-pass membrane protein</topology>
    </subcellularLocation>
</comment>
<evidence type="ECO:0000256" key="9">
    <source>
        <dbReference type="ARBA" id="ARBA00029829"/>
    </source>
</evidence>
<reference evidence="13 14" key="1">
    <citation type="submission" date="2020-08" db="EMBL/GenBank/DDBJ databases">
        <title>Sequencing the genomes of 1000 actinobacteria strains.</title>
        <authorList>
            <person name="Klenk H.-P."/>
        </authorList>
    </citation>
    <scope>NUCLEOTIDE SEQUENCE [LARGE SCALE GENOMIC DNA]</scope>
    <source>
        <strain evidence="13 14">DSM 11053</strain>
    </source>
</reference>
<evidence type="ECO:0000256" key="4">
    <source>
        <dbReference type="ARBA" id="ARBA00022692"/>
    </source>
</evidence>
<dbReference type="Gene3D" id="1.10.10.1320">
    <property type="entry name" value="Anti-sigma factor, zinc-finger domain"/>
    <property type="match status" value="1"/>
</dbReference>